<dbReference type="InterPro" id="IPR001002">
    <property type="entry name" value="Chitin-bd_1"/>
</dbReference>
<feature type="non-terminal residue" evidence="4">
    <location>
        <position position="1"/>
    </location>
</feature>
<organism evidence="4 5">
    <name type="scientific">Melanomma pulvis-pyrius CBS 109.77</name>
    <dbReference type="NCBI Taxonomy" id="1314802"/>
    <lineage>
        <taxon>Eukaryota</taxon>
        <taxon>Fungi</taxon>
        <taxon>Dikarya</taxon>
        <taxon>Ascomycota</taxon>
        <taxon>Pezizomycotina</taxon>
        <taxon>Dothideomycetes</taxon>
        <taxon>Pleosporomycetidae</taxon>
        <taxon>Pleosporales</taxon>
        <taxon>Melanommataceae</taxon>
        <taxon>Melanomma</taxon>
    </lineage>
</organism>
<keyword evidence="1 2" id="KW-0147">Chitin-binding</keyword>
<name>A0A6A6X4F4_9PLEO</name>
<dbReference type="AlphaFoldDB" id="A0A6A6X4F4"/>
<dbReference type="GO" id="GO:0008061">
    <property type="term" value="F:chitin binding"/>
    <property type="evidence" value="ECO:0007669"/>
    <property type="project" value="UniProtKB-UniRule"/>
</dbReference>
<gene>
    <name evidence="4" type="ORF">K505DRAFT_249967</name>
</gene>
<sequence>ISPDGTCGGTAKYTCLNSGFGDCCSQYGYCGADADHCATGCQKLFGTCT</sequence>
<dbReference type="PROSITE" id="PS50941">
    <property type="entry name" value="CHIT_BIND_I_2"/>
    <property type="match status" value="1"/>
</dbReference>
<dbReference type="OrthoDB" id="1193027at2759"/>
<proteinExistence type="predicted"/>
<dbReference type="Proteomes" id="UP000799757">
    <property type="component" value="Unassembled WGS sequence"/>
</dbReference>
<dbReference type="SUPFAM" id="SSF57016">
    <property type="entry name" value="Plant lectins/antimicrobial peptides"/>
    <property type="match status" value="1"/>
</dbReference>
<evidence type="ECO:0000259" key="3">
    <source>
        <dbReference type="PROSITE" id="PS50941"/>
    </source>
</evidence>
<evidence type="ECO:0000256" key="1">
    <source>
        <dbReference type="ARBA" id="ARBA00022669"/>
    </source>
</evidence>
<protein>
    <submittedName>
        <fullName evidence="4">Carbohydrate-binding module family 18 protein</fullName>
    </submittedName>
</protein>
<dbReference type="EMBL" id="MU002043">
    <property type="protein sequence ID" value="KAF2790995.1"/>
    <property type="molecule type" value="Genomic_DNA"/>
</dbReference>
<feature type="disulfide bond" evidence="2">
    <location>
        <begin position="23"/>
        <end position="37"/>
    </location>
</feature>
<evidence type="ECO:0000256" key="2">
    <source>
        <dbReference type="PROSITE-ProRule" id="PRU00261"/>
    </source>
</evidence>
<evidence type="ECO:0000313" key="5">
    <source>
        <dbReference type="Proteomes" id="UP000799757"/>
    </source>
</evidence>
<dbReference type="Pfam" id="PF00187">
    <property type="entry name" value="Chitin_bind_1"/>
    <property type="match status" value="1"/>
</dbReference>
<feature type="domain" description="Chitin-binding type-1" evidence="3">
    <location>
        <begin position="4"/>
        <end position="49"/>
    </location>
</feature>
<accession>A0A6A6X4F4</accession>
<reference evidence="4" key="1">
    <citation type="journal article" date="2020" name="Stud. Mycol.">
        <title>101 Dothideomycetes genomes: a test case for predicting lifestyles and emergence of pathogens.</title>
        <authorList>
            <person name="Haridas S."/>
            <person name="Albert R."/>
            <person name="Binder M."/>
            <person name="Bloem J."/>
            <person name="Labutti K."/>
            <person name="Salamov A."/>
            <person name="Andreopoulos B."/>
            <person name="Baker S."/>
            <person name="Barry K."/>
            <person name="Bills G."/>
            <person name="Bluhm B."/>
            <person name="Cannon C."/>
            <person name="Castanera R."/>
            <person name="Culley D."/>
            <person name="Daum C."/>
            <person name="Ezra D."/>
            <person name="Gonzalez J."/>
            <person name="Henrissat B."/>
            <person name="Kuo A."/>
            <person name="Liang C."/>
            <person name="Lipzen A."/>
            <person name="Lutzoni F."/>
            <person name="Magnuson J."/>
            <person name="Mondo S."/>
            <person name="Nolan M."/>
            <person name="Ohm R."/>
            <person name="Pangilinan J."/>
            <person name="Park H.-J."/>
            <person name="Ramirez L."/>
            <person name="Alfaro M."/>
            <person name="Sun H."/>
            <person name="Tritt A."/>
            <person name="Yoshinaga Y."/>
            <person name="Zwiers L.-H."/>
            <person name="Turgeon B."/>
            <person name="Goodwin S."/>
            <person name="Spatafora J."/>
            <person name="Crous P."/>
            <person name="Grigoriev I."/>
        </authorList>
    </citation>
    <scope>NUCLEOTIDE SEQUENCE</scope>
    <source>
        <strain evidence="4">CBS 109.77</strain>
    </source>
</reference>
<dbReference type="InterPro" id="IPR036861">
    <property type="entry name" value="Endochitinase-like_sf"/>
</dbReference>
<comment type="caution">
    <text evidence="2">Lacks conserved residue(s) required for the propagation of feature annotation.</text>
</comment>
<keyword evidence="2" id="KW-1015">Disulfide bond</keyword>
<evidence type="ECO:0000313" key="4">
    <source>
        <dbReference type="EMBL" id="KAF2790995.1"/>
    </source>
</evidence>
<dbReference type="Gene3D" id="3.30.60.10">
    <property type="entry name" value="Endochitinase-like"/>
    <property type="match status" value="1"/>
</dbReference>
<keyword evidence="5" id="KW-1185">Reference proteome</keyword>